<dbReference type="SUPFAM" id="SSF54001">
    <property type="entry name" value="Cysteine proteinases"/>
    <property type="match status" value="1"/>
</dbReference>
<evidence type="ECO:0000313" key="2">
    <source>
        <dbReference type="EMBL" id="BEG99546.1"/>
    </source>
</evidence>
<organism evidence="2 3">
    <name type="scientific">Bacteroides sedimenti</name>
    <dbReference type="NCBI Taxonomy" id="2136147"/>
    <lineage>
        <taxon>Bacteria</taxon>
        <taxon>Pseudomonadati</taxon>
        <taxon>Bacteroidota</taxon>
        <taxon>Bacteroidia</taxon>
        <taxon>Bacteroidales</taxon>
        <taxon>Bacteroidaceae</taxon>
        <taxon>Bacteroides</taxon>
    </lineage>
</organism>
<gene>
    <name evidence="2" type="ORF">BSYN_18110</name>
</gene>
<sequence>MVMMGNLHAAQAQVTMEDVKRYFTEQSLLVKQARDFQDYERAEELDYAILRTVLSYPEDIQKKINPVKGALYYNIACYRSLMNKKEEAIEAFAKAVENGWVNFIYTIKDKDLENIRNEKRFTAMVDRLQEENDFPNILKQAGGYAHKKDSLLPKFTYLPPNDCNLIRIKEHFNLDSIAGYGDELSKIKRLLGWVHNMVRHDGQASDPISNDVINLINTCQKENRGLNCRMISRILNECYLAMGLKSRSITCLPQKNTDDCHVINLVYSTTLDKWLWMDPTFNAYVMDENGNLLNIAEVRERLISGAPLKINEDANWNNKKKETKEHYLDFYMARNLYSMKCVLNSGYDTESQIAGKFSPVTVTLYPSSALNIINKQSGCTDNATYFWQSPQQ</sequence>
<evidence type="ECO:0000259" key="1">
    <source>
        <dbReference type="Pfam" id="PF01841"/>
    </source>
</evidence>
<dbReference type="InterPro" id="IPR038765">
    <property type="entry name" value="Papain-like_cys_pep_sf"/>
</dbReference>
<proteinExistence type="predicted"/>
<accession>A0ABN6Z4Q6</accession>
<protein>
    <submittedName>
        <fullName evidence="2">Transglutaminase</fullName>
    </submittedName>
</protein>
<name>A0ABN6Z4Q6_9BACE</name>
<dbReference type="EMBL" id="AP028055">
    <property type="protein sequence ID" value="BEG99546.1"/>
    <property type="molecule type" value="Genomic_DNA"/>
</dbReference>
<keyword evidence="3" id="KW-1185">Reference proteome</keyword>
<dbReference type="NCBIfam" id="NF047558">
    <property type="entry name" value="TPR_END_plus"/>
    <property type="match status" value="1"/>
</dbReference>
<reference evidence="2 3" key="1">
    <citation type="submission" date="2023-04" db="EMBL/GenBank/DDBJ databases">
        <title>Draft genome sequence of acteroides sedimenti strain YN3PY1.</title>
        <authorList>
            <person name="Yoshida N."/>
        </authorList>
    </citation>
    <scope>NUCLEOTIDE SEQUENCE [LARGE SCALE GENOMIC DNA]</scope>
    <source>
        <strain evidence="2 3">YN3PY1</strain>
    </source>
</reference>
<dbReference type="Pfam" id="PF01841">
    <property type="entry name" value="Transglut_core"/>
    <property type="match status" value="1"/>
</dbReference>
<evidence type="ECO:0000313" key="3">
    <source>
        <dbReference type="Proteomes" id="UP001496674"/>
    </source>
</evidence>
<feature type="domain" description="Transglutaminase-like" evidence="1">
    <location>
        <begin position="177"/>
        <end position="279"/>
    </location>
</feature>
<dbReference type="InterPro" id="IPR002931">
    <property type="entry name" value="Transglutaminase-like"/>
</dbReference>
<dbReference type="Proteomes" id="UP001496674">
    <property type="component" value="Chromosome"/>
</dbReference>